<feature type="region of interest" description="Disordered" evidence="1">
    <location>
        <begin position="92"/>
        <end position="208"/>
    </location>
</feature>
<dbReference type="InterPro" id="IPR009060">
    <property type="entry name" value="UBA-like_sf"/>
</dbReference>
<dbReference type="GeneTree" id="ENSGT00940000157598"/>
<evidence type="ECO:0000313" key="4">
    <source>
        <dbReference type="Proteomes" id="UP000694388"/>
    </source>
</evidence>
<dbReference type="PANTHER" id="PTHR13020">
    <property type="entry name" value="TRINUCLEOTIDE REPEAT-CONTAINING GENE 6"/>
    <property type="match status" value="1"/>
</dbReference>
<feature type="domain" description="UBA" evidence="2">
    <location>
        <begin position="749"/>
        <end position="794"/>
    </location>
</feature>
<feature type="region of interest" description="Disordered" evidence="1">
    <location>
        <begin position="1088"/>
        <end position="1117"/>
    </location>
</feature>
<protein>
    <recommendedName>
        <fullName evidence="2">UBA domain-containing protein</fullName>
    </recommendedName>
</protein>
<feature type="compositionally biased region" description="Polar residues" evidence="1">
    <location>
        <begin position="321"/>
        <end position="336"/>
    </location>
</feature>
<feature type="region of interest" description="Disordered" evidence="1">
    <location>
        <begin position="465"/>
        <end position="508"/>
    </location>
</feature>
<feature type="compositionally biased region" description="Polar residues" evidence="1">
    <location>
        <begin position="389"/>
        <end position="412"/>
    </location>
</feature>
<accession>A0A8C4QWC9</accession>
<dbReference type="GO" id="GO:0060213">
    <property type="term" value="P:positive regulation of nuclear-transcribed mRNA poly(A) tail shortening"/>
    <property type="evidence" value="ECO:0007669"/>
    <property type="project" value="TreeGrafter"/>
</dbReference>
<proteinExistence type="predicted"/>
<dbReference type="Ensembl" id="ENSEBUT00000021107.1">
    <property type="protein sequence ID" value="ENSEBUP00000020531.1"/>
    <property type="gene ID" value="ENSEBUG00000012720.1"/>
</dbReference>
<dbReference type="InterPro" id="IPR032226">
    <property type="entry name" value="TNRC6_PABC-bd"/>
</dbReference>
<dbReference type="InterPro" id="IPR052068">
    <property type="entry name" value="GW182_domain"/>
</dbReference>
<feature type="compositionally biased region" description="Polar residues" evidence="1">
    <location>
        <begin position="110"/>
        <end position="123"/>
    </location>
</feature>
<dbReference type="GO" id="GO:0000932">
    <property type="term" value="C:P-body"/>
    <property type="evidence" value="ECO:0007669"/>
    <property type="project" value="TreeGrafter"/>
</dbReference>
<dbReference type="Pfam" id="PF16608">
    <property type="entry name" value="TNRC6-PABC_bdg"/>
    <property type="match status" value="1"/>
</dbReference>
<dbReference type="OMA" id="GNGMNMG"/>
<name>A0A8C4QWC9_EPTBU</name>
<feature type="region of interest" description="Disordered" evidence="1">
    <location>
        <begin position="578"/>
        <end position="710"/>
    </location>
</feature>
<dbReference type="Gene3D" id="1.10.8.10">
    <property type="entry name" value="DNA helicase RuvA subunit, C-terminal domain"/>
    <property type="match status" value="1"/>
</dbReference>
<evidence type="ECO:0000259" key="2">
    <source>
        <dbReference type="PROSITE" id="PS50030"/>
    </source>
</evidence>
<feature type="compositionally biased region" description="Gly residues" evidence="1">
    <location>
        <begin position="1048"/>
        <end position="1061"/>
    </location>
</feature>
<feature type="compositionally biased region" description="Polar residues" evidence="1">
    <location>
        <begin position="19"/>
        <end position="51"/>
    </location>
</feature>
<dbReference type="GO" id="GO:0035195">
    <property type="term" value="P:miRNA-mediated post-transcriptional gene silencing"/>
    <property type="evidence" value="ECO:0007669"/>
    <property type="project" value="TreeGrafter"/>
</dbReference>
<reference evidence="3" key="1">
    <citation type="submission" date="2025-05" db="UniProtKB">
        <authorList>
            <consortium name="Ensembl"/>
        </authorList>
    </citation>
    <scope>IDENTIFICATION</scope>
</reference>
<organism evidence="3 4">
    <name type="scientific">Eptatretus burgeri</name>
    <name type="common">Inshore hagfish</name>
    <dbReference type="NCBI Taxonomy" id="7764"/>
    <lineage>
        <taxon>Eukaryota</taxon>
        <taxon>Metazoa</taxon>
        <taxon>Chordata</taxon>
        <taxon>Craniata</taxon>
        <taxon>Vertebrata</taxon>
        <taxon>Cyclostomata</taxon>
        <taxon>Myxini</taxon>
        <taxon>Myxiniformes</taxon>
        <taxon>Myxinidae</taxon>
        <taxon>Eptatretinae</taxon>
        <taxon>Eptatretus</taxon>
    </lineage>
</organism>
<evidence type="ECO:0000313" key="3">
    <source>
        <dbReference type="Ensembl" id="ENSEBUP00000020531.1"/>
    </source>
</evidence>
<feature type="region of interest" description="Disordered" evidence="1">
    <location>
        <begin position="1030"/>
        <end position="1061"/>
    </location>
</feature>
<feature type="region of interest" description="Disordered" evidence="1">
    <location>
        <begin position="1"/>
        <end position="55"/>
    </location>
</feature>
<dbReference type="PROSITE" id="PS50030">
    <property type="entry name" value="UBA"/>
    <property type="match status" value="1"/>
</dbReference>
<feature type="compositionally biased region" description="Gly residues" evidence="1">
    <location>
        <begin position="644"/>
        <end position="657"/>
    </location>
</feature>
<feature type="compositionally biased region" description="Basic and acidic residues" evidence="1">
    <location>
        <begin position="681"/>
        <end position="692"/>
    </location>
</feature>
<sequence length="1305" mass="139616">MWLVPDAARSRAGEPLQHPGTSSTCNASPLANSVQQPLFTKPTSLTSASTYHETKPQHTLLDTATITPQVEIKKEPRGQTGPGAELCVSCGSDESCEKGGMSPIRDAGSFPTSRSGLSPTGASGSIPEASPWGSPASSLSPPSDPEPGTSLSNSHMPWDGDPLGRSDPEAWPALPAAGELDCPPIQQPQPQQQQEQQPEPFEQRCCSPETKSVMTTVLRRGGDGAAAEGSRCVELGEDNGSAVSGWEGTDTAWRLGGCGDGRETPSQHDCHSRDNYSQSGDGEQTIQGVNADGFSVQPGGEYGRESPIGDECSSWPVRVGCSSTDGWGIDGSNSLSRWRDQESCQPDTRSTTLGHNTETEESVSSSVTGLPNFSSKPEGEGSHWIEGWQNETESNTGDGHGASSPQQSPTSSEHGEEVGKGTELSPGITTPSFKDYDQRVLSNTGWGQTPVRQNTVWDTTFKRVASPHSTSWNEKTSTSESGCSSGVNWDNTSHSEPPSNRSSTTAAFVQPRPVWEPETDHNHGNSGRGFGPKAVRSGGWPQAVGEWDPAGQVWEEHLGSFGCWGGTDHGSWEEQLPETQRRKQGMDDGTAAWGDPESHNYKPVNLWSRDVSLSDGPSRSNNVIQNKSPGWTDGTESRQELGGPDRGSGWAKGGETTGGWSENRVGDGQRRQTWESSGSRMNRESWESEIARDGPASRPQQWDEGSGAEIGFWNSESAGTDVNFCVGTQNWGMQGRRNTQRGGQSRGMNRHEEARMQRLIRQLMDMGFSRDPAEEALKSNNLSLDQALSALLDRKVDGSKRTVDLSRGFGIRHSVPKEQGSYYDRGGPSQFFTGRSLPSPRGLGPGANPGQSHLRTPVPSQFVPPQVTPQLIQAMKNGGLNPALLALSQAHVTPQHLALINQLSQLQLAHQQLVMQQQFLQHNPRLASAVGRQKEQQMSRTISSMQQQIQHCQRQLAMMLAPRGSLPHPATTPVNHLDILPPTSPLDAAARDASAYGLLTSHGRPTPPMSQAFPLLSGGVIGSGSACVGGGNSFKRTPGSPGRRKSWKGGGVPGDRRGAGFGGAMVTVDNIQPQSRLRRWTLPHSLDSMDCPTSSNAHASLRTSTSSDSPLEDSPFDSYDAACHEAISDPADCWSSHKVHPDKVSNGSGSASWPPEFHPGEPWRGLQVSDAEQEATGMTGVSVSVNRHDRCLFTGVNSVSVSDAASSGLGAGWSMDRAPSDAFPSKYSGTSSEFQRSAKMNEIKTSWTTIGQPVLSSRDPWKGSRTAVAPSRPPPGLAGQKSASSWPGVNPLWANPESKPFKPGL</sequence>
<feature type="compositionally biased region" description="Polar residues" evidence="1">
    <location>
        <begin position="1091"/>
        <end position="1109"/>
    </location>
</feature>
<feature type="compositionally biased region" description="Low complexity" evidence="1">
    <location>
        <begin position="130"/>
        <end position="141"/>
    </location>
</feature>
<feature type="compositionally biased region" description="Polar residues" evidence="1">
    <location>
        <begin position="467"/>
        <end position="507"/>
    </location>
</feature>
<feature type="compositionally biased region" description="Polar residues" evidence="1">
    <location>
        <begin position="343"/>
        <end position="356"/>
    </location>
</feature>
<dbReference type="PANTHER" id="PTHR13020:SF25">
    <property type="entry name" value="PROTEIN GAWKY"/>
    <property type="match status" value="1"/>
</dbReference>
<feature type="compositionally biased region" description="Polar residues" evidence="1">
    <location>
        <begin position="615"/>
        <end position="629"/>
    </location>
</feature>
<feature type="region of interest" description="Disordered" evidence="1">
    <location>
        <begin position="1254"/>
        <end position="1305"/>
    </location>
</feature>
<dbReference type="Proteomes" id="UP000694388">
    <property type="component" value="Unplaced"/>
</dbReference>
<dbReference type="GO" id="GO:0005654">
    <property type="term" value="C:nucleoplasm"/>
    <property type="evidence" value="ECO:0007669"/>
    <property type="project" value="TreeGrafter"/>
</dbReference>
<feature type="compositionally biased region" description="Basic and acidic residues" evidence="1">
    <location>
        <begin position="664"/>
        <end position="673"/>
    </location>
</feature>
<feature type="compositionally biased region" description="Low complexity" evidence="1">
    <location>
        <begin position="188"/>
        <end position="200"/>
    </location>
</feature>
<feature type="region of interest" description="Disordered" evidence="1">
    <location>
        <begin position="257"/>
        <end position="434"/>
    </location>
</feature>
<dbReference type="Ensembl" id="ENSEBUT00000021141.1">
    <property type="protein sequence ID" value="ENSEBUP00000020565.1"/>
    <property type="gene ID" value="ENSEBUG00000012720.1"/>
</dbReference>
<keyword evidence="4" id="KW-1185">Reference proteome</keyword>
<evidence type="ECO:0000256" key="1">
    <source>
        <dbReference type="SAM" id="MobiDB-lite"/>
    </source>
</evidence>
<feature type="compositionally biased region" description="Basic and acidic residues" evidence="1">
    <location>
        <begin position="260"/>
        <end position="274"/>
    </location>
</feature>
<feature type="region of interest" description="Disordered" evidence="1">
    <location>
        <begin position="835"/>
        <end position="857"/>
    </location>
</feature>
<dbReference type="InterPro" id="IPR015940">
    <property type="entry name" value="UBA"/>
</dbReference>
<feature type="compositionally biased region" description="Polar residues" evidence="1">
    <location>
        <begin position="275"/>
        <end position="288"/>
    </location>
</feature>
<dbReference type="SUPFAM" id="SSF46934">
    <property type="entry name" value="UBA-like"/>
    <property type="match status" value="1"/>
</dbReference>